<keyword evidence="7" id="KW-0539">Nucleus</keyword>
<evidence type="ECO:0000313" key="9">
    <source>
        <dbReference type="EMBL" id="OQE00319.1"/>
    </source>
</evidence>
<dbReference type="Gene3D" id="4.10.240.10">
    <property type="entry name" value="Zn(2)-C6 fungal-type DNA-binding domain"/>
    <property type="match status" value="1"/>
</dbReference>
<evidence type="ECO:0000256" key="4">
    <source>
        <dbReference type="ARBA" id="ARBA00023015"/>
    </source>
</evidence>
<dbReference type="Proteomes" id="UP000191518">
    <property type="component" value="Unassembled WGS sequence"/>
</dbReference>
<name>A0A1V6RFR9_9EURO</name>
<feature type="domain" description="Zn(2)-C6 fungal-type" evidence="8">
    <location>
        <begin position="5"/>
        <end position="35"/>
    </location>
</feature>
<evidence type="ECO:0000256" key="5">
    <source>
        <dbReference type="ARBA" id="ARBA00023125"/>
    </source>
</evidence>
<comment type="caution">
    <text evidence="9">The sequence shown here is derived from an EMBL/GenBank/DDBJ whole genome shotgun (WGS) entry which is preliminary data.</text>
</comment>
<reference evidence="10" key="1">
    <citation type="journal article" date="2017" name="Nat. Microbiol.">
        <title>Global analysis of biosynthetic gene clusters reveals vast potential of secondary metabolite production in Penicillium species.</title>
        <authorList>
            <person name="Nielsen J.C."/>
            <person name="Grijseels S."/>
            <person name="Prigent S."/>
            <person name="Ji B."/>
            <person name="Dainat J."/>
            <person name="Nielsen K.F."/>
            <person name="Frisvad J.C."/>
            <person name="Workman M."/>
            <person name="Nielsen J."/>
        </authorList>
    </citation>
    <scope>NUCLEOTIDE SEQUENCE [LARGE SCALE GENOMIC DNA]</scope>
    <source>
        <strain evidence="10">IBT 29486</strain>
    </source>
</reference>
<sequence length="349" mass="39383">MRHKACNLCRERKVRCDGDQPACEKCRGSGDTCVYSPVSKLTKAHLAETIESLRDRIGSLWQVYWDENSSTNNVFGVDNAETFFVKQQKSHMTPIERPVSEIQPVTAGDPRPFSAPAPSSSSIVGSLDQYFPSPHRPYTRECLAPLRELLDTDIFTCDPSPSLNLETWMPTKEENLLFHQSNNYHAGQMPTLQEIRAINSTSSPSLSSLYQSESCGCDQAKEVGRILQELKNFSSAIFHTQAEIAGISSVIAEYLAWIRNVPRGSKTSQEAAVLSTLEARVRELHEMADQQHWAAWRRMLERLELHGDALGVFEAEAQKRSAKIAQYYQSNYDAQKTMNEQRPAWPIQD</sequence>
<dbReference type="GO" id="GO:0008270">
    <property type="term" value="F:zinc ion binding"/>
    <property type="evidence" value="ECO:0007669"/>
    <property type="project" value="InterPro"/>
</dbReference>
<organism evidence="9 10">
    <name type="scientific">Penicillium vulpinum</name>
    <dbReference type="NCBI Taxonomy" id="29845"/>
    <lineage>
        <taxon>Eukaryota</taxon>
        <taxon>Fungi</taxon>
        <taxon>Dikarya</taxon>
        <taxon>Ascomycota</taxon>
        <taxon>Pezizomycotina</taxon>
        <taxon>Eurotiomycetes</taxon>
        <taxon>Eurotiomycetidae</taxon>
        <taxon>Eurotiales</taxon>
        <taxon>Aspergillaceae</taxon>
        <taxon>Penicillium</taxon>
    </lineage>
</organism>
<dbReference type="SUPFAM" id="SSF57701">
    <property type="entry name" value="Zn2/Cys6 DNA-binding domain"/>
    <property type="match status" value="1"/>
</dbReference>
<dbReference type="InterPro" id="IPR036864">
    <property type="entry name" value="Zn2-C6_fun-type_DNA-bd_sf"/>
</dbReference>
<evidence type="ECO:0000313" key="10">
    <source>
        <dbReference type="Proteomes" id="UP000191518"/>
    </source>
</evidence>
<dbReference type="Pfam" id="PF00172">
    <property type="entry name" value="Zn_clus"/>
    <property type="match status" value="1"/>
</dbReference>
<dbReference type="InterPro" id="IPR051615">
    <property type="entry name" value="Transcr_Regulatory_Elem"/>
</dbReference>
<evidence type="ECO:0000256" key="1">
    <source>
        <dbReference type="ARBA" id="ARBA00004123"/>
    </source>
</evidence>
<evidence type="ECO:0000256" key="2">
    <source>
        <dbReference type="ARBA" id="ARBA00022723"/>
    </source>
</evidence>
<keyword evidence="5" id="KW-0238">DNA-binding</keyword>
<dbReference type="PROSITE" id="PS00463">
    <property type="entry name" value="ZN2_CY6_FUNGAL_1"/>
    <property type="match status" value="1"/>
</dbReference>
<keyword evidence="6" id="KW-0804">Transcription</keyword>
<dbReference type="EMBL" id="MDYP01000054">
    <property type="protein sequence ID" value="OQE00319.1"/>
    <property type="molecule type" value="Genomic_DNA"/>
</dbReference>
<evidence type="ECO:0000256" key="7">
    <source>
        <dbReference type="ARBA" id="ARBA00023242"/>
    </source>
</evidence>
<keyword evidence="4" id="KW-0805">Transcription regulation</keyword>
<dbReference type="PANTHER" id="PTHR31313:SF81">
    <property type="entry name" value="TY1 ENHANCER ACTIVATOR"/>
    <property type="match status" value="1"/>
</dbReference>
<keyword evidence="3" id="KW-0862">Zinc</keyword>
<keyword evidence="10" id="KW-1185">Reference proteome</keyword>
<evidence type="ECO:0000256" key="6">
    <source>
        <dbReference type="ARBA" id="ARBA00023163"/>
    </source>
</evidence>
<dbReference type="AlphaFoldDB" id="A0A1V6RFR9"/>
<accession>A0A1V6RFR9</accession>
<dbReference type="PROSITE" id="PS50048">
    <property type="entry name" value="ZN2_CY6_FUNGAL_2"/>
    <property type="match status" value="1"/>
</dbReference>
<gene>
    <name evidence="9" type="ORF">PENVUL_c054G08740</name>
</gene>
<evidence type="ECO:0000256" key="3">
    <source>
        <dbReference type="ARBA" id="ARBA00022833"/>
    </source>
</evidence>
<dbReference type="PANTHER" id="PTHR31313">
    <property type="entry name" value="TY1 ENHANCER ACTIVATOR"/>
    <property type="match status" value="1"/>
</dbReference>
<dbReference type="CDD" id="cd00067">
    <property type="entry name" value="GAL4"/>
    <property type="match status" value="1"/>
</dbReference>
<dbReference type="GO" id="GO:0000981">
    <property type="term" value="F:DNA-binding transcription factor activity, RNA polymerase II-specific"/>
    <property type="evidence" value="ECO:0007669"/>
    <property type="project" value="InterPro"/>
</dbReference>
<protein>
    <recommendedName>
        <fullName evidence="8">Zn(2)-C6 fungal-type domain-containing protein</fullName>
    </recommendedName>
</protein>
<dbReference type="SMART" id="SM00066">
    <property type="entry name" value="GAL4"/>
    <property type="match status" value="1"/>
</dbReference>
<comment type="subcellular location">
    <subcellularLocation>
        <location evidence="1">Nucleus</location>
    </subcellularLocation>
</comment>
<keyword evidence="2" id="KW-0479">Metal-binding</keyword>
<proteinExistence type="predicted"/>
<dbReference type="InterPro" id="IPR001138">
    <property type="entry name" value="Zn2Cys6_DnaBD"/>
</dbReference>
<dbReference type="GO" id="GO:0005634">
    <property type="term" value="C:nucleus"/>
    <property type="evidence" value="ECO:0007669"/>
    <property type="project" value="UniProtKB-SubCell"/>
</dbReference>
<dbReference type="GO" id="GO:0003677">
    <property type="term" value="F:DNA binding"/>
    <property type="evidence" value="ECO:0007669"/>
    <property type="project" value="UniProtKB-KW"/>
</dbReference>
<evidence type="ECO:0000259" key="8">
    <source>
        <dbReference type="PROSITE" id="PS50048"/>
    </source>
</evidence>